<dbReference type="OrthoDB" id="6057322at2"/>
<dbReference type="PROSITE" id="PS50850">
    <property type="entry name" value="MFS"/>
    <property type="match status" value="1"/>
</dbReference>
<name>A0A2N5C2R5_9BURK</name>
<feature type="transmembrane region" description="Helical" evidence="5">
    <location>
        <begin position="329"/>
        <end position="349"/>
    </location>
</feature>
<evidence type="ECO:0000256" key="1">
    <source>
        <dbReference type="ARBA" id="ARBA00004141"/>
    </source>
</evidence>
<dbReference type="EMBL" id="PJRP01000026">
    <property type="protein sequence ID" value="PLP96519.1"/>
    <property type="molecule type" value="Genomic_DNA"/>
</dbReference>
<feature type="transmembrane region" description="Helical" evidence="5">
    <location>
        <begin position="64"/>
        <end position="84"/>
    </location>
</feature>
<dbReference type="InterPro" id="IPR011701">
    <property type="entry name" value="MFS"/>
</dbReference>
<dbReference type="PANTHER" id="PTHR11662:SF399">
    <property type="entry name" value="FI19708P1-RELATED"/>
    <property type="match status" value="1"/>
</dbReference>
<evidence type="ECO:0000313" key="8">
    <source>
        <dbReference type="Proteomes" id="UP000234341"/>
    </source>
</evidence>
<dbReference type="GO" id="GO:0016020">
    <property type="term" value="C:membrane"/>
    <property type="evidence" value="ECO:0007669"/>
    <property type="project" value="UniProtKB-SubCell"/>
</dbReference>
<dbReference type="InterPro" id="IPR020846">
    <property type="entry name" value="MFS_dom"/>
</dbReference>
<dbReference type="GO" id="GO:0022857">
    <property type="term" value="F:transmembrane transporter activity"/>
    <property type="evidence" value="ECO:0007669"/>
    <property type="project" value="InterPro"/>
</dbReference>
<organism evidence="7 8">
    <name type="scientific">Cupriavidus pauculus</name>
    <dbReference type="NCBI Taxonomy" id="82633"/>
    <lineage>
        <taxon>Bacteria</taxon>
        <taxon>Pseudomonadati</taxon>
        <taxon>Pseudomonadota</taxon>
        <taxon>Betaproteobacteria</taxon>
        <taxon>Burkholderiales</taxon>
        <taxon>Burkholderiaceae</taxon>
        <taxon>Cupriavidus</taxon>
    </lineage>
</organism>
<feature type="transmembrane region" description="Helical" evidence="5">
    <location>
        <begin position="117"/>
        <end position="138"/>
    </location>
</feature>
<dbReference type="InterPro" id="IPR036259">
    <property type="entry name" value="MFS_trans_sf"/>
</dbReference>
<comment type="subcellular location">
    <subcellularLocation>
        <location evidence="1">Membrane</location>
        <topology evidence="1">Multi-pass membrane protein</topology>
    </subcellularLocation>
</comment>
<dbReference type="AlphaFoldDB" id="A0A2N5C2R5"/>
<dbReference type="Gene3D" id="1.20.1250.20">
    <property type="entry name" value="MFS general substrate transporter like domains"/>
    <property type="match status" value="2"/>
</dbReference>
<sequence length="451" mass="48704">METSQPNRSTPSSQSPAPENPWHILVLLALGLMIAFVDRTSLSAALADQRFVREFGLSSIVRGWLNSAFFWSYGLVQLPMGWLVDRYGVKWPYTACFLVWCLAAAVTGMVTTLPALIVMRLLIGLTEAVVVPATYRYLANNFDETRKGTALGIFSIGGKMGPALGAPIAAWLIVNWSWQVMFVATGLVGLLWLAPWLRLVRNDFPSREQLAVRVHRASSVPLRNLLASPVVWGGLVNNFCYGYFTFYCMTWMPAYLVEQRGLSLTRSGLYTFFSFAGIAIVAMAAGWAADRLIARGHDAVRVRKSFVLAGFLGGTTVLLGAYAPTLEMALFWNVLSLSLLGLVTANNLALCKLTLIPQQAVGLNTGLQQVATSLAGGVSASLSGWLLHVGGSYELPMLAIFGFLLTGAASTVVLLQRKWAPKVNDVDPLPAEAAVPAASHTPVERPATGAP</sequence>
<feature type="transmembrane region" description="Helical" evidence="5">
    <location>
        <begin position="305"/>
        <end position="323"/>
    </location>
</feature>
<dbReference type="PANTHER" id="PTHR11662">
    <property type="entry name" value="SOLUTE CARRIER FAMILY 17"/>
    <property type="match status" value="1"/>
</dbReference>
<comment type="caution">
    <text evidence="7">The sequence shown here is derived from an EMBL/GenBank/DDBJ whole genome shotgun (WGS) entry which is preliminary data.</text>
</comment>
<evidence type="ECO:0000256" key="3">
    <source>
        <dbReference type="ARBA" id="ARBA00022989"/>
    </source>
</evidence>
<evidence type="ECO:0000313" key="7">
    <source>
        <dbReference type="EMBL" id="PLP96519.1"/>
    </source>
</evidence>
<evidence type="ECO:0000259" key="6">
    <source>
        <dbReference type="PROSITE" id="PS50850"/>
    </source>
</evidence>
<dbReference type="SUPFAM" id="SSF103473">
    <property type="entry name" value="MFS general substrate transporter"/>
    <property type="match status" value="1"/>
</dbReference>
<feature type="domain" description="Major facilitator superfamily (MFS) profile" evidence="6">
    <location>
        <begin position="24"/>
        <end position="419"/>
    </location>
</feature>
<accession>A0A2N5C2R5</accession>
<gene>
    <name evidence="7" type="ORF">CYJ10_31745</name>
</gene>
<protein>
    <submittedName>
        <fullName evidence="7">MFS transporter</fullName>
    </submittedName>
</protein>
<keyword evidence="2 5" id="KW-0812">Transmembrane</keyword>
<proteinExistence type="predicted"/>
<feature type="transmembrane region" description="Helical" evidence="5">
    <location>
        <begin position="91"/>
        <end position="111"/>
    </location>
</feature>
<evidence type="ECO:0000256" key="4">
    <source>
        <dbReference type="ARBA" id="ARBA00023136"/>
    </source>
</evidence>
<reference evidence="7 8" key="1">
    <citation type="submission" date="2017-12" db="EMBL/GenBank/DDBJ databases">
        <title>Genome sequence of the active heterotrophic nitrifier-denitrifier, Cupriavidus pauculus UM1.</title>
        <authorList>
            <person name="Putonti C."/>
            <person name="Castignetti D."/>
        </authorList>
    </citation>
    <scope>NUCLEOTIDE SEQUENCE [LARGE SCALE GENOMIC DNA]</scope>
    <source>
        <strain evidence="7 8">UM1</strain>
    </source>
</reference>
<dbReference type="Proteomes" id="UP000234341">
    <property type="component" value="Unassembled WGS sequence"/>
</dbReference>
<feature type="transmembrane region" description="Helical" evidence="5">
    <location>
        <begin position="395"/>
        <end position="415"/>
    </location>
</feature>
<feature type="transmembrane region" description="Helical" evidence="5">
    <location>
        <begin position="272"/>
        <end position="293"/>
    </location>
</feature>
<keyword evidence="4 5" id="KW-0472">Membrane</keyword>
<evidence type="ECO:0000256" key="5">
    <source>
        <dbReference type="SAM" id="Phobius"/>
    </source>
</evidence>
<evidence type="ECO:0000256" key="2">
    <source>
        <dbReference type="ARBA" id="ARBA00022692"/>
    </source>
</evidence>
<keyword evidence="3 5" id="KW-1133">Transmembrane helix</keyword>
<dbReference type="InterPro" id="IPR050382">
    <property type="entry name" value="MFS_Na/Anion_cotransporter"/>
</dbReference>
<dbReference type="CDD" id="cd17319">
    <property type="entry name" value="MFS_ExuT_GudP_like"/>
    <property type="match status" value="1"/>
</dbReference>
<feature type="transmembrane region" description="Helical" evidence="5">
    <location>
        <begin position="370"/>
        <end position="389"/>
    </location>
</feature>
<feature type="transmembrane region" description="Helical" evidence="5">
    <location>
        <begin position="150"/>
        <end position="174"/>
    </location>
</feature>
<feature type="transmembrane region" description="Helical" evidence="5">
    <location>
        <begin position="180"/>
        <end position="200"/>
    </location>
</feature>
<dbReference type="RefSeq" id="WP_101685417.1">
    <property type="nucleotide sequence ID" value="NZ_PJRP01000026.1"/>
</dbReference>
<dbReference type="Pfam" id="PF07690">
    <property type="entry name" value="MFS_1"/>
    <property type="match status" value="1"/>
</dbReference>
<feature type="transmembrane region" description="Helical" evidence="5">
    <location>
        <begin position="21"/>
        <end position="37"/>
    </location>
</feature>
<feature type="transmembrane region" description="Helical" evidence="5">
    <location>
        <begin position="230"/>
        <end position="252"/>
    </location>
</feature>